<evidence type="ECO:0000313" key="1">
    <source>
        <dbReference type="EMBL" id="MCP1337281.1"/>
    </source>
</evidence>
<dbReference type="EMBL" id="JAMZFT010000003">
    <property type="protein sequence ID" value="MCP1337281.1"/>
    <property type="molecule type" value="Genomic_DNA"/>
</dbReference>
<dbReference type="Proteomes" id="UP001055804">
    <property type="component" value="Unassembled WGS sequence"/>
</dbReference>
<organism evidence="1 2">
    <name type="scientific">Futiania mangrovi</name>
    <dbReference type="NCBI Taxonomy" id="2959716"/>
    <lineage>
        <taxon>Bacteria</taxon>
        <taxon>Pseudomonadati</taxon>
        <taxon>Pseudomonadota</taxon>
        <taxon>Alphaproteobacteria</taxon>
        <taxon>Futianiales</taxon>
        <taxon>Futianiaceae</taxon>
        <taxon>Futiania</taxon>
    </lineage>
</organism>
<reference evidence="1" key="1">
    <citation type="submission" date="2022-06" db="EMBL/GenBank/DDBJ databases">
        <title>Isolation and Genomics of Futiania mangrovii gen. nov., sp. nov., a Rare and Metabolically-versatile member in the Class Alphaproteobacteria.</title>
        <authorList>
            <person name="Liu L."/>
            <person name="Huang W.-C."/>
            <person name="Pan J."/>
            <person name="Li J."/>
            <person name="Huang Y."/>
            <person name="Du H."/>
            <person name="Liu Y."/>
            <person name="Li M."/>
        </authorList>
    </citation>
    <scope>NUCLEOTIDE SEQUENCE</scope>
    <source>
        <strain evidence="1">FT118</strain>
    </source>
</reference>
<dbReference type="RefSeq" id="WP_269333250.1">
    <property type="nucleotide sequence ID" value="NZ_JAMZFT010000003.1"/>
</dbReference>
<dbReference type="InterPro" id="IPR038666">
    <property type="entry name" value="SSP1_head-tail_sf"/>
</dbReference>
<dbReference type="Gene3D" id="2.40.10.270">
    <property type="entry name" value="Bacteriophage SPP1 head-tail adaptor protein"/>
    <property type="match status" value="1"/>
</dbReference>
<dbReference type="Pfam" id="PF05521">
    <property type="entry name" value="Phage_HCP"/>
    <property type="match status" value="1"/>
</dbReference>
<dbReference type="InterPro" id="IPR008767">
    <property type="entry name" value="Phage_SPP1_head-tail_adaptor"/>
</dbReference>
<sequence>MSVNRLEERVRLLTPVHTPDGGGGHEIVWTETASLWAEVLALSGSESPAGDGRLVTRTGYRVRIRAPRGADPVPRAGERFAWRGEVLAIGTVLLGRGAFLDCLCERES</sequence>
<keyword evidence="2" id="KW-1185">Reference proteome</keyword>
<proteinExistence type="predicted"/>
<evidence type="ECO:0000313" key="2">
    <source>
        <dbReference type="Proteomes" id="UP001055804"/>
    </source>
</evidence>
<accession>A0A9J6PF01</accession>
<dbReference type="AlphaFoldDB" id="A0A9J6PF01"/>
<protein>
    <submittedName>
        <fullName evidence="1">Head-tail adaptor protein</fullName>
    </submittedName>
</protein>
<comment type="caution">
    <text evidence="1">The sequence shown here is derived from an EMBL/GenBank/DDBJ whole genome shotgun (WGS) entry which is preliminary data.</text>
</comment>
<gene>
    <name evidence="1" type="ORF">NJQ99_12740</name>
</gene>
<name>A0A9J6PF01_9PROT</name>